<comment type="subcellular location">
    <subcellularLocation>
        <location evidence="1 7">Cell membrane</location>
        <topology evidence="1 7">Multi-pass membrane protein</topology>
    </subcellularLocation>
</comment>
<dbReference type="EMBL" id="CVRB01000001">
    <property type="protein sequence ID" value="CRK81176.1"/>
    <property type="molecule type" value="Genomic_DNA"/>
</dbReference>
<keyword evidence="5 7" id="KW-1133">Transmembrane helix</keyword>
<feature type="domain" description="ABC transmembrane type-1" evidence="8">
    <location>
        <begin position="73"/>
        <end position="262"/>
    </location>
</feature>
<proteinExistence type="inferred from homology"/>
<dbReference type="PROSITE" id="PS50928">
    <property type="entry name" value="ABC_TM1"/>
    <property type="match status" value="1"/>
</dbReference>
<evidence type="ECO:0000256" key="5">
    <source>
        <dbReference type="ARBA" id="ARBA00022989"/>
    </source>
</evidence>
<feature type="transmembrane region" description="Helical" evidence="7">
    <location>
        <begin position="72"/>
        <end position="96"/>
    </location>
</feature>
<dbReference type="Pfam" id="PF00528">
    <property type="entry name" value="BPD_transp_1"/>
    <property type="match status" value="1"/>
</dbReference>
<feature type="transmembrane region" description="Helical" evidence="7">
    <location>
        <begin position="183"/>
        <end position="208"/>
    </location>
</feature>
<evidence type="ECO:0000256" key="6">
    <source>
        <dbReference type="ARBA" id="ARBA00023136"/>
    </source>
</evidence>
<feature type="transmembrane region" description="Helical" evidence="7">
    <location>
        <begin position="142"/>
        <end position="162"/>
    </location>
</feature>
<evidence type="ECO:0000256" key="7">
    <source>
        <dbReference type="RuleBase" id="RU363032"/>
    </source>
</evidence>
<evidence type="ECO:0000256" key="3">
    <source>
        <dbReference type="ARBA" id="ARBA00022475"/>
    </source>
</evidence>
<dbReference type="GO" id="GO:0005886">
    <property type="term" value="C:plasma membrane"/>
    <property type="evidence" value="ECO:0007669"/>
    <property type="project" value="UniProtKB-SubCell"/>
</dbReference>
<keyword evidence="2 7" id="KW-0813">Transport</keyword>
<organism evidence="9 10">
    <name type="scientific">Neobacillus massiliamazoniensis</name>
    <dbReference type="NCBI Taxonomy" id="1499688"/>
    <lineage>
        <taxon>Bacteria</taxon>
        <taxon>Bacillati</taxon>
        <taxon>Bacillota</taxon>
        <taxon>Bacilli</taxon>
        <taxon>Bacillales</taxon>
        <taxon>Bacillaceae</taxon>
        <taxon>Neobacillus</taxon>
    </lineage>
</organism>
<dbReference type="CDD" id="cd06261">
    <property type="entry name" value="TM_PBP2"/>
    <property type="match status" value="1"/>
</dbReference>
<keyword evidence="10" id="KW-1185">Reference proteome</keyword>
<dbReference type="GO" id="GO:0055085">
    <property type="term" value="P:transmembrane transport"/>
    <property type="evidence" value="ECO:0007669"/>
    <property type="project" value="InterPro"/>
</dbReference>
<dbReference type="InterPro" id="IPR000515">
    <property type="entry name" value="MetI-like"/>
</dbReference>
<evidence type="ECO:0000256" key="2">
    <source>
        <dbReference type="ARBA" id="ARBA00022448"/>
    </source>
</evidence>
<keyword evidence="3" id="KW-1003">Cell membrane</keyword>
<sequence length="277" mass="31804">MKKKLDISKVLFTIVMLALSIFFLVPLLWMISASFKFEKDVMVFPIQWIPEKWNIVHNFKAVWMGDIPFYKFYFNSIKLASIQTLSTLIFSSMAAFAFSKLQFKGRDFVFALVLSFMIIPEQATLVPRFILIKWLGLYNTHAGLILMGLFSIYFTFLMRQYMLGISNEYIEAAKLDGAGYFTIYWKIILPLCKPILATAGIIKFIWIWNDYQGPLIFLTDKNLYPITLGLQLFKDDYADNFAVLMMASLSAIIPLVIIFIILQKQVIKGIALGGVKG</sequence>
<feature type="transmembrane region" description="Helical" evidence="7">
    <location>
        <begin position="108"/>
        <end position="130"/>
    </location>
</feature>
<keyword evidence="4 7" id="KW-0812">Transmembrane</keyword>
<dbReference type="STRING" id="1499688.BN000_01076"/>
<feature type="transmembrane region" description="Helical" evidence="7">
    <location>
        <begin position="12"/>
        <end position="32"/>
    </location>
</feature>
<dbReference type="InterPro" id="IPR035906">
    <property type="entry name" value="MetI-like_sf"/>
</dbReference>
<evidence type="ECO:0000256" key="1">
    <source>
        <dbReference type="ARBA" id="ARBA00004651"/>
    </source>
</evidence>
<keyword evidence="6 7" id="KW-0472">Membrane</keyword>
<evidence type="ECO:0000313" key="10">
    <source>
        <dbReference type="Proteomes" id="UP000199087"/>
    </source>
</evidence>
<evidence type="ECO:0000259" key="8">
    <source>
        <dbReference type="PROSITE" id="PS50928"/>
    </source>
</evidence>
<dbReference type="PANTHER" id="PTHR43744">
    <property type="entry name" value="ABC TRANSPORTER PERMEASE PROTEIN MG189-RELATED-RELATED"/>
    <property type="match status" value="1"/>
</dbReference>
<dbReference type="Proteomes" id="UP000199087">
    <property type="component" value="Unassembled WGS sequence"/>
</dbReference>
<dbReference type="SUPFAM" id="SSF161098">
    <property type="entry name" value="MetI-like"/>
    <property type="match status" value="1"/>
</dbReference>
<accession>A0A0U1NT09</accession>
<evidence type="ECO:0000256" key="4">
    <source>
        <dbReference type="ARBA" id="ARBA00022692"/>
    </source>
</evidence>
<name>A0A0U1NT09_9BACI</name>
<dbReference type="AlphaFoldDB" id="A0A0U1NT09"/>
<dbReference type="PANTHER" id="PTHR43744:SF8">
    <property type="entry name" value="SN-GLYCEROL-3-PHOSPHATE TRANSPORT SYSTEM PERMEASE PROTEIN UGPE"/>
    <property type="match status" value="1"/>
</dbReference>
<protein>
    <submittedName>
        <fullName evidence="9">Binding-protein-dependent transporter inner membrane component</fullName>
    </submittedName>
</protein>
<reference evidence="10" key="1">
    <citation type="submission" date="2015-05" db="EMBL/GenBank/DDBJ databases">
        <authorList>
            <person name="Urmite Genomes"/>
        </authorList>
    </citation>
    <scope>NUCLEOTIDE SEQUENCE [LARGE SCALE GENOMIC DNA]</scope>
    <source>
        <strain evidence="10">LF1</strain>
    </source>
</reference>
<evidence type="ECO:0000313" key="9">
    <source>
        <dbReference type="EMBL" id="CRK81176.1"/>
    </source>
</evidence>
<comment type="similarity">
    <text evidence="7">Belongs to the binding-protein-dependent transport system permease family.</text>
</comment>
<feature type="transmembrane region" description="Helical" evidence="7">
    <location>
        <begin position="241"/>
        <end position="262"/>
    </location>
</feature>
<dbReference type="Gene3D" id="1.10.3720.10">
    <property type="entry name" value="MetI-like"/>
    <property type="match status" value="1"/>
</dbReference>
<gene>
    <name evidence="9" type="ORF">BN000_01076</name>
</gene>